<dbReference type="HOGENOM" id="CLU_255732_0_0_1"/>
<organism evidence="3 4">
    <name type="scientific">Trichosporon asahii var. asahii (strain ATCC 90039 / CBS 2479 / JCM 2466 / KCTC 7840 / NBRC 103889/ NCYC 2677 / UAMH 7654)</name>
    <name type="common">Yeast</name>
    <dbReference type="NCBI Taxonomy" id="1186058"/>
    <lineage>
        <taxon>Eukaryota</taxon>
        <taxon>Fungi</taxon>
        <taxon>Dikarya</taxon>
        <taxon>Basidiomycota</taxon>
        <taxon>Agaricomycotina</taxon>
        <taxon>Tremellomycetes</taxon>
        <taxon>Trichosporonales</taxon>
        <taxon>Trichosporonaceae</taxon>
        <taxon>Trichosporon</taxon>
    </lineage>
</organism>
<protein>
    <submittedName>
        <fullName evidence="3">Levo-lactonase</fullName>
    </submittedName>
</protein>
<dbReference type="InterPro" id="IPR013658">
    <property type="entry name" value="SGL"/>
</dbReference>
<evidence type="ECO:0000256" key="1">
    <source>
        <dbReference type="SAM" id="MobiDB-lite"/>
    </source>
</evidence>
<feature type="compositionally biased region" description="Polar residues" evidence="1">
    <location>
        <begin position="514"/>
        <end position="528"/>
    </location>
</feature>
<dbReference type="Gene3D" id="2.120.10.30">
    <property type="entry name" value="TolB, C-terminal domain"/>
    <property type="match status" value="1"/>
</dbReference>
<feature type="compositionally biased region" description="Low complexity" evidence="1">
    <location>
        <begin position="100"/>
        <end position="129"/>
    </location>
</feature>
<accession>J6EWH1</accession>
<feature type="compositionally biased region" description="Low complexity" evidence="1">
    <location>
        <begin position="553"/>
        <end position="566"/>
    </location>
</feature>
<evidence type="ECO:0000259" key="2">
    <source>
        <dbReference type="Pfam" id="PF08450"/>
    </source>
</evidence>
<dbReference type="GeneID" id="25987663"/>
<comment type="caution">
    <text evidence="3">The sequence shown here is derived from an EMBL/GenBank/DDBJ whole genome shotgun (WGS) entry which is preliminary data.</text>
</comment>
<feature type="compositionally biased region" description="Low complexity" evidence="1">
    <location>
        <begin position="10"/>
        <end position="31"/>
    </location>
</feature>
<feature type="compositionally biased region" description="Low complexity" evidence="1">
    <location>
        <begin position="422"/>
        <end position="443"/>
    </location>
</feature>
<feature type="compositionally biased region" description="Low complexity" evidence="1">
    <location>
        <begin position="788"/>
        <end position="810"/>
    </location>
</feature>
<feature type="region of interest" description="Disordered" evidence="1">
    <location>
        <begin position="1"/>
        <end position="50"/>
    </location>
</feature>
<dbReference type="InterPro" id="IPR052988">
    <property type="entry name" value="Oryzine_lactonohydrolase"/>
</dbReference>
<dbReference type="PANTHER" id="PTHR47064">
    <property type="entry name" value="PUTATIVE (AFU_ORTHOLOGUE AFUA_1G08990)-RELATED"/>
    <property type="match status" value="1"/>
</dbReference>
<feature type="region of interest" description="Disordered" evidence="1">
    <location>
        <begin position="94"/>
        <end position="150"/>
    </location>
</feature>
<feature type="compositionally biased region" description="Low complexity" evidence="1">
    <location>
        <begin position="358"/>
        <end position="388"/>
    </location>
</feature>
<dbReference type="KEGG" id="tasa:A1Q1_04150"/>
<dbReference type="RefSeq" id="XP_014178002.1">
    <property type="nucleotide sequence ID" value="XM_014322527.1"/>
</dbReference>
<dbReference type="OrthoDB" id="423498at2759"/>
<sequence>MSSTVQPPMSTSTLSLLSTQSISSSNLGLSSGDDMPGSSNRDRRSPDVRVVTPNSSNVILADTARIVGDVPLDGDAQDLAPALAEGDSVKQLQLHDSTKSNESTATATTVNTTTTSRSVSNPSSSTSNAKFRARPAPPTTKMEGLGPRLTKSAALRQGLKWEDPRDIRRMTGEGEVPVDFDNVPGHKRNLALNVASLAQPSVAPRQNRAALLRLGQVPEENVKPESAEIRAEMAARNKAREYQERLEKRKQVQIPASLTSPPEIAPRQNRAALLRQGQVPTEQTPMKTAREMAEAAARNKARDAAERAERRKSVTLPASLGTPHIAPRSNRASILRTGGDYQAPQPGHTKSFSATPVGSRSRTGSTGGASSSSATTSTTTTSAGATAGDRPVPILKPSTQPQTQAGPPPPRPARSHARLRSEASTGTAATSSSSSSASASVTSGDKASAAPRRVTINPVRSLGAPQITPRPNRSSILRHGVTASTPSPLPMVRSESHDSKVSSTSSVSIGGISAPTSTVSTNSASVPSTKAVHAPSINATRPRPVSTIVPSGPSSAAAYAQPQTQAGPPPPRPARSHARLRSEASTGTAATSSSSSSASASVTSGDKASAAPRRVTINPVRSLGAPQITPRPNRSSILRHGVTASTPSPLPMVRSESHDSKVSSTSSVSIGGISAPTSTVSTNSASVPSTKAVHAPSINATRPRPVSTIVPSGPSSAAAYAQEMKERRMTQLMSGLEELAKPLPPRIRTCGPDPPNDKHVADKRGRHGSRPQQQDALASPRRQREQQQHGLGQQRAQAAAHAALGEHAGQPAAADEQWVQVVPPGEQGDQGGVEGVASSERSELRAVRAASAARPRSLAFLLGGTSARPVSAGIYDRKSGVTGISASEAHIVVSTSSQSSVRGRYCPRTYSAYSPDLPKNIQVPHIPQNRQIRQSIKEPTMSDSQRNRPLDFKTTSIMIPLAVGAIALLGSIVKGHNDSSLGELDPSNIPAKAQVMDWKSWAALEKPQKQSENDGSVLFIPPGHTQDSLQAKPFHIYDPAFLNIIGDDPSLTLLATSAVDPIFHEAAVWHPGTDSVFFAQNAGAKAAGTGLAKSAILQRISLSEAEELVQKEKRGQRREFGDEVHVERVDAHPTVVNPNGGILYNDNGVIFAGEGRGEDVASALYLMNPRPPYNTTVLINNYHGRQFNSLNDVALLHDWVYFTDPDYGHVQDFRARVNIPRQVYRFHPSTGVVQAITDSLLRPNGLCFSPDGRWLYVTDTGAALGYEGMDWSLPASIYRFPVREDGTVGAKELFAFPSPGVPDGVHADSEGNVYAGLGDGVHVWNSRGTLLGKIYVADTSANFQFTDKGIVILAETKLWYAQIAARGDCIPGLKAAGVC</sequence>
<dbReference type="SUPFAM" id="SSF63829">
    <property type="entry name" value="Calcium-dependent phosphotriesterase"/>
    <property type="match status" value="1"/>
</dbReference>
<feature type="compositionally biased region" description="Low complexity" evidence="1">
    <location>
        <begin position="501"/>
        <end position="513"/>
    </location>
</feature>
<dbReference type="VEuPathDB" id="FungiDB:A1Q1_04150"/>
<dbReference type="PANTHER" id="PTHR47064:SF2">
    <property type="entry name" value="SMP-30_GLUCONOLACTONASE_LRE-LIKE REGION DOMAIN-CONTAINING PROTEIN-RELATED"/>
    <property type="match status" value="1"/>
</dbReference>
<feature type="compositionally biased region" description="Basic and acidic residues" evidence="1">
    <location>
        <begin position="300"/>
        <end position="312"/>
    </location>
</feature>
<dbReference type="Pfam" id="PF08450">
    <property type="entry name" value="SGL"/>
    <property type="match status" value="1"/>
</dbReference>
<evidence type="ECO:0000313" key="4">
    <source>
        <dbReference type="Proteomes" id="UP000002748"/>
    </source>
</evidence>
<dbReference type="InterPro" id="IPR011042">
    <property type="entry name" value="6-blade_b-propeller_TolB-like"/>
</dbReference>
<reference evidence="3 4" key="1">
    <citation type="journal article" date="2012" name="Eukaryot. Cell">
        <title>Draft genome sequence of CBS 2479, the standard type strain of Trichosporon asahii.</title>
        <authorList>
            <person name="Yang R.Y."/>
            <person name="Li H.T."/>
            <person name="Zhu H."/>
            <person name="Zhou G.P."/>
            <person name="Wang M."/>
            <person name="Wang L."/>
        </authorList>
    </citation>
    <scope>NUCLEOTIDE SEQUENCE [LARGE SCALE GENOMIC DNA]</scope>
    <source>
        <strain evidence="4">ATCC 90039 / CBS 2479 / JCM 2466 / KCTC 7840 / NCYC 2677 / UAMH 7654</strain>
    </source>
</reference>
<feature type="compositionally biased region" description="Low complexity" evidence="1">
    <location>
        <begin position="583"/>
        <end position="604"/>
    </location>
</feature>
<feature type="domain" description="SMP-30/Gluconolactonase/LRE-like region" evidence="2">
    <location>
        <begin position="1174"/>
        <end position="1337"/>
    </location>
</feature>
<feature type="region of interest" description="Disordered" evidence="1">
    <location>
        <begin position="741"/>
        <end position="813"/>
    </location>
</feature>
<evidence type="ECO:0000313" key="3">
    <source>
        <dbReference type="EMBL" id="EJT47157.1"/>
    </source>
</evidence>
<dbReference type="EMBL" id="ALBS01000262">
    <property type="protein sequence ID" value="EJT47157.1"/>
    <property type="molecule type" value="Genomic_DNA"/>
</dbReference>
<proteinExistence type="predicted"/>
<gene>
    <name evidence="3" type="ORF">A1Q1_04150</name>
</gene>
<dbReference type="Proteomes" id="UP000002748">
    <property type="component" value="Unassembled WGS sequence"/>
</dbReference>
<name>J6EWH1_TRIAS</name>
<feature type="region of interest" description="Disordered" evidence="1">
    <location>
        <begin position="242"/>
        <end position="670"/>
    </location>
</feature>